<evidence type="ECO:0008006" key="3">
    <source>
        <dbReference type="Google" id="ProtNLM"/>
    </source>
</evidence>
<dbReference type="RefSeq" id="WP_076671174.1">
    <property type="nucleotide sequence ID" value="NZ_FTPP01000003.1"/>
</dbReference>
<dbReference type="NCBIfam" id="NF038153">
    <property type="entry name" value="lant_leader_L1a"/>
    <property type="match status" value="1"/>
</dbReference>
<protein>
    <recommendedName>
        <fullName evidence="3">Bacteriocin-type signal sequence-containing protein</fullName>
    </recommendedName>
</protein>
<keyword evidence="2" id="KW-1185">Reference proteome</keyword>
<dbReference type="InterPro" id="IPR058238">
    <property type="entry name" value="Lant_leader_dom"/>
</dbReference>
<dbReference type="EMBL" id="FTPP01000003">
    <property type="protein sequence ID" value="SIT93981.1"/>
    <property type="molecule type" value="Genomic_DNA"/>
</dbReference>
<dbReference type="STRING" id="1317125.SAMN05444128_3371"/>
<name>A0A1R3XPY8_9BACT</name>
<organism evidence="1 2">
    <name type="scientific">Pontibacter indicus</name>
    <dbReference type="NCBI Taxonomy" id="1317125"/>
    <lineage>
        <taxon>Bacteria</taxon>
        <taxon>Pseudomonadati</taxon>
        <taxon>Bacteroidota</taxon>
        <taxon>Cytophagia</taxon>
        <taxon>Cytophagales</taxon>
        <taxon>Hymenobacteraceae</taxon>
        <taxon>Pontibacter</taxon>
    </lineage>
</organism>
<accession>A0A1R3XPY8</accession>
<sequence>MKKKNNINPLSLDKETIARLDEKQLDALAGGAGDPNEAEEATCLFLTRNTVKELEGDGDAAADCCGTKNSN</sequence>
<dbReference type="Proteomes" id="UP000187181">
    <property type="component" value="Unassembled WGS sequence"/>
</dbReference>
<dbReference type="AlphaFoldDB" id="A0A1R3XPY8"/>
<evidence type="ECO:0000313" key="1">
    <source>
        <dbReference type="EMBL" id="SIT93981.1"/>
    </source>
</evidence>
<reference evidence="2" key="1">
    <citation type="submission" date="2017-01" db="EMBL/GenBank/DDBJ databases">
        <authorList>
            <person name="Varghese N."/>
            <person name="Submissions S."/>
        </authorList>
    </citation>
    <scope>NUCLEOTIDE SEQUENCE [LARGE SCALE GENOMIC DNA]</scope>
    <source>
        <strain evidence="2">LP100</strain>
    </source>
</reference>
<evidence type="ECO:0000313" key="2">
    <source>
        <dbReference type="Proteomes" id="UP000187181"/>
    </source>
</evidence>
<gene>
    <name evidence="1" type="ORF">SAMN05444128_3371</name>
</gene>
<dbReference type="OrthoDB" id="965519at2"/>
<proteinExistence type="predicted"/>